<reference evidence="2 3" key="1">
    <citation type="submission" date="2019-02" db="EMBL/GenBank/DDBJ databases">
        <title>Deep-cultivation of Planctomycetes and their phenomic and genomic characterization uncovers novel biology.</title>
        <authorList>
            <person name="Wiegand S."/>
            <person name="Jogler M."/>
            <person name="Boedeker C."/>
            <person name="Pinto D."/>
            <person name="Vollmers J."/>
            <person name="Rivas-Marin E."/>
            <person name="Kohn T."/>
            <person name="Peeters S.H."/>
            <person name="Heuer A."/>
            <person name="Rast P."/>
            <person name="Oberbeckmann S."/>
            <person name="Bunk B."/>
            <person name="Jeske O."/>
            <person name="Meyerdierks A."/>
            <person name="Storesund J.E."/>
            <person name="Kallscheuer N."/>
            <person name="Luecker S."/>
            <person name="Lage O.M."/>
            <person name="Pohl T."/>
            <person name="Merkel B.J."/>
            <person name="Hornburger P."/>
            <person name="Mueller R.-W."/>
            <person name="Bruemmer F."/>
            <person name="Labrenz M."/>
            <person name="Spormann A.M."/>
            <person name="Op Den Camp H."/>
            <person name="Overmann J."/>
            <person name="Amann R."/>
            <person name="Jetten M.S.M."/>
            <person name="Mascher T."/>
            <person name="Medema M.H."/>
            <person name="Devos D.P."/>
            <person name="Kaster A.-K."/>
            <person name="Ovreas L."/>
            <person name="Rohde M."/>
            <person name="Galperin M.Y."/>
            <person name="Jogler C."/>
        </authorList>
    </citation>
    <scope>NUCLEOTIDE SEQUENCE [LARGE SCALE GENOMIC DNA]</scope>
    <source>
        <strain evidence="2 3">Pla52n</strain>
    </source>
</reference>
<feature type="transmembrane region" description="Helical" evidence="1">
    <location>
        <begin position="144"/>
        <end position="160"/>
    </location>
</feature>
<keyword evidence="1" id="KW-1133">Transmembrane helix</keyword>
<organism evidence="2 3">
    <name type="scientific">Stieleria varia</name>
    <dbReference type="NCBI Taxonomy" id="2528005"/>
    <lineage>
        <taxon>Bacteria</taxon>
        <taxon>Pseudomonadati</taxon>
        <taxon>Planctomycetota</taxon>
        <taxon>Planctomycetia</taxon>
        <taxon>Pirellulales</taxon>
        <taxon>Pirellulaceae</taxon>
        <taxon>Stieleria</taxon>
    </lineage>
</organism>
<dbReference type="Proteomes" id="UP000320176">
    <property type="component" value="Unassembled WGS sequence"/>
</dbReference>
<dbReference type="EMBL" id="SJPN01000015">
    <property type="protein sequence ID" value="TWT91534.1"/>
    <property type="molecule type" value="Genomic_DNA"/>
</dbReference>
<keyword evidence="3" id="KW-1185">Reference proteome</keyword>
<keyword evidence="1" id="KW-0472">Membrane</keyword>
<feature type="transmembrane region" description="Helical" evidence="1">
    <location>
        <begin position="30"/>
        <end position="50"/>
    </location>
</feature>
<evidence type="ECO:0000256" key="1">
    <source>
        <dbReference type="SAM" id="Phobius"/>
    </source>
</evidence>
<proteinExistence type="predicted"/>
<accession>A0A5C5ZVF1</accession>
<evidence type="ECO:0000313" key="2">
    <source>
        <dbReference type="EMBL" id="TWT91534.1"/>
    </source>
</evidence>
<name>A0A5C5ZVF1_9BACT</name>
<gene>
    <name evidence="2" type="ORF">Pla52n_65250</name>
</gene>
<protein>
    <submittedName>
        <fullName evidence="2">Uncharacterized protein</fullName>
    </submittedName>
</protein>
<keyword evidence="1" id="KW-0812">Transmembrane</keyword>
<feature type="transmembrane region" description="Helical" evidence="1">
    <location>
        <begin position="111"/>
        <end position="132"/>
    </location>
</feature>
<sequence>MLAYFALVGVVRDSLVDLTQRKVGKTAADVLPIVLVLPSLGFFLGALLWAERMSKRFALFCPECGTDVSKSTNRVLATRCCSSCEMQIVEGRRTHGADVFERFSQLKQRRFLIYWFWIWPVFGLFVLAYHWFDQTAWANCPQALFIPGLIGTTAAGWAFARTIDMRYLPQLGVSALVFLLGVDAFW</sequence>
<dbReference type="AlphaFoldDB" id="A0A5C5ZVF1"/>
<feature type="transmembrane region" description="Helical" evidence="1">
    <location>
        <begin position="167"/>
        <end position="185"/>
    </location>
</feature>
<comment type="caution">
    <text evidence="2">The sequence shown here is derived from an EMBL/GenBank/DDBJ whole genome shotgun (WGS) entry which is preliminary data.</text>
</comment>
<evidence type="ECO:0000313" key="3">
    <source>
        <dbReference type="Proteomes" id="UP000320176"/>
    </source>
</evidence>